<dbReference type="RefSeq" id="WP_281841511.1">
    <property type="nucleotide sequence ID" value="NZ_BROH01000003.1"/>
</dbReference>
<dbReference type="InterPro" id="IPR004477">
    <property type="entry name" value="ComEC_N"/>
</dbReference>
<keyword evidence="10" id="KW-1185">Reference proteome</keyword>
<dbReference type="EMBL" id="BROH01000003">
    <property type="protein sequence ID" value="GKY87524.1"/>
    <property type="molecule type" value="Genomic_DNA"/>
</dbReference>
<feature type="transmembrane region" description="Helical" evidence="6">
    <location>
        <begin position="70"/>
        <end position="89"/>
    </location>
</feature>
<evidence type="ECO:0000313" key="10">
    <source>
        <dbReference type="Proteomes" id="UP001144205"/>
    </source>
</evidence>
<keyword evidence="5 6" id="KW-0472">Membrane</keyword>
<dbReference type="Pfam" id="PF03772">
    <property type="entry name" value="Competence"/>
    <property type="match status" value="1"/>
</dbReference>
<evidence type="ECO:0008006" key="11">
    <source>
        <dbReference type="Google" id="ProtNLM"/>
    </source>
</evidence>
<protein>
    <recommendedName>
        <fullName evidence="11">ComEC family competence protein</fullName>
    </recommendedName>
</protein>
<feature type="transmembrane region" description="Helical" evidence="6">
    <location>
        <begin position="347"/>
        <end position="364"/>
    </location>
</feature>
<feature type="transmembrane region" description="Helical" evidence="6">
    <location>
        <begin position="443"/>
        <end position="470"/>
    </location>
</feature>
<proteinExistence type="predicted"/>
<evidence type="ECO:0000313" key="9">
    <source>
        <dbReference type="EMBL" id="GKY87524.1"/>
    </source>
</evidence>
<feature type="transmembrane region" description="Helical" evidence="6">
    <location>
        <begin position="501"/>
        <end position="518"/>
    </location>
</feature>
<feature type="transmembrane region" description="Helical" evidence="6">
    <location>
        <begin position="14"/>
        <end position="36"/>
    </location>
</feature>
<keyword evidence="4 6" id="KW-1133">Transmembrane helix</keyword>
<feature type="transmembrane region" description="Helical" evidence="6">
    <location>
        <begin position="263"/>
        <end position="288"/>
    </location>
</feature>
<keyword evidence="3 6" id="KW-0812">Transmembrane</keyword>
<dbReference type="NCBIfam" id="TIGR00360">
    <property type="entry name" value="ComEC_N-term"/>
    <property type="match status" value="1"/>
</dbReference>
<evidence type="ECO:0000256" key="6">
    <source>
        <dbReference type="SAM" id="Phobius"/>
    </source>
</evidence>
<feature type="transmembrane region" description="Helical" evidence="6">
    <location>
        <begin position="42"/>
        <end position="63"/>
    </location>
</feature>
<feature type="transmembrane region" description="Helical" evidence="6">
    <location>
        <begin position="300"/>
        <end position="319"/>
    </location>
</feature>
<dbReference type="PANTHER" id="PTHR30619">
    <property type="entry name" value="DNA INTERNALIZATION/COMPETENCE PROTEIN COMEC/REC2"/>
    <property type="match status" value="1"/>
</dbReference>
<dbReference type="Proteomes" id="UP001144205">
    <property type="component" value="Unassembled WGS sequence"/>
</dbReference>
<evidence type="ECO:0000256" key="2">
    <source>
        <dbReference type="ARBA" id="ARBA00022475"/>
    </source>
</evidence>
<feature type="transmembrane region" description="Helical" evidence="6">
    <location>
        <begin position="370"/>
        <end position="389"/>
    </location>
</feature>
<dbReference type="Pfam" id="PF13567">
    <property type="entry name" value="DUF4131"/>
    <property type="match status" value="1"/>
</dbReference>
<dbReference type="PANTHER" id="PTHR30619:SF1">
    <property type="entry name" value="RECOMBINATION PROTEIN 2"/>
    <property type="match status" value="1"/>
</dbReference>
<feature type="domain" description="DUF4131" evidence="8">
    <location>
        <begin position="43"/>
        <end position="201"/>
    </location>
</feature>
<organism evidence="9 10">
    <name type="scientific">Sinisalibacter aestuarii</name>
    <dbReference type="NCBI Taxonomy" id="2949426"/>
    <lineage>
        <taxon>Bacteria</taxon>
        <taxon>Pseudomonadati</taxon>
        <taxon>Pseudomonadota</taxon>
        <taxon>Alphaproteobacteria</taxon>
        <taxon>Rhodobacterales</taxon>
        <taxon>Roseobacteraceae</taxon>
        <taxon>Sinisalibacter</taxon>
    </lineage>
</organism>
<evidence type="ECO:0000259" key="8">
    <source>
        <dbReference type="Pfam" id="PF13567"/>
    </source>
</evidence>
<comment type="caution">
    <text evidence="9">The sequence shown here is derived from an EMBL/GenBank/DDBJ whole genome shotgun (WGS) entry which is preliminary data.</text>
</comment>
<gene>
    <name evidence="9" type="ORF">STA1M1_13930</name>
</gene>
<comment type="subcellular location">
    <subcellularLocation>
        <location evidence="1">Cell membrane</location>
        <topology evidence="1">Multi-pass membrane protein</topology>
    </subcellularLocation>
</comment>
<sequence length="687" mass="71215">MTPLARISGRLERLAGRLLLFAPVCLGGGVGGYFALPAEPGWTGWAAILLAAALAALLGLRLARGRHAGLGFLALGLALVLAGFLVAGLRTETMRAPVLGFRYYGPVEGRVIRIDRSASDAVRLTLDRMRLERVAPGALPERVRVSLHGAQGYLDPVPGNRVAMTAFLSAPEGPVEPGGFDFRRMAWFDRIGAVGYTRAPALLMEPGERGFGGIAVNRLRQRIAVAVRGAIPGEAGAFAAAITTGDRAQMSAEALTALRGSNLAHLLAISGLHMGLLTGFVFTALRYALALVPGLADRVAIRKIAAVVALQAGAFYLALSGGNVATERAFIMVSVMFGAVLIDRRALTLRAVAIAALAILLVQPEALTEPGFQMSFAATTALVAAFGALRDWRGWQPPRWLQGPVGLFVSSSVAGLATAPFAAAHFNQVSHYGLLANLLAVPVMGSLVMPLAVLAALLAPLGLSGLALGLMRYPIEWILWVAHRVSGLDGALGHVPAPGPWVLPLIAVGGLMAVLFAGRARALGLVPLLFGFALWAEVERPLALVAGSGGLVGVRGPEGRALSKPSGDGFAATVWLENDGDPVAQEVAAARRGFTGARGDRRARIGPHLLAHLTGQGAAARALAACGEADLVIASVTVEAAPEGCRIYDAARLAETGALALILQDGMLHVVSVAATSGARPWTGVAR</sequence>
<keyword evidence="2" id="KW-1003">Cell membrane</keyword>
<evidence type="ECO:0000256" key="1">
    <source>
        <dbReference type="ARBA" id="ARBA00004651"/>
    </source>
</evidence>
<evidence type="ECO:0000256" key="5">
    <source>
        <dbReference type="ARBA" id="ARBA00023136"/>
    </source>
</evidence>
<evidence type="ECO:0000256" key="4">
    <source>
        <dbReference type="ARBA" id="ARBA00022989"/>
    </source>
</evidence>
<dbReference type="InterPro" id="IPR025405">
    <property type="entry name" value="DUF4131"/>
</dbReference>
<name>A0ABQ5LR90_9RHOB</name>
<dbReference type="InterPro" id="IPR052159">
    <property type="entry name" value="Competence_DNA_uptake"/>
</dbReference>
<reference evidence="9" key="1">
    <citation type="journal article" date="2023" name="Int. J. Syst. Evol. Microbiol.">
        <title>Sinisalibacter aestuarii sp. nov., isolated from estuarine sediment of the Arakawa River.</title>
        <authorList>
            <person name="Arafat S.T."/>
            <person name="Hirano S."/>
            <person name="Sato A."/>
            <person name="Takeuchi K."/>
            <person name="Yasuda T."/>
            <person name="Terahara T."/>
            <person name="Hamada M."/>
            <person name="Kobayashi T."/>
        </authorList>
    </citation>
    <scope>NUCLEOTIDE SEQUENCE</scope>
    <source>
        <strain evidence="9">B-399</strain>
    </source>
</reference>
<feature type="domain" description="ComEC/Rec2-related protein" evidence="7">
    <location>
        <begin position="243"/>
        <end position="516"/>
    </location>
</feature>
<evidence type="ECO:0000256" key="3">
    <source>
        <dbReference type="ARBA" id="ARBA00022692"/>
    </source>
</evidence>
<evidence type="ECO:0000259" key="7">
    <source>
        <dbReference type="Pfam" id="PF03772"/>
    </source>
</evidence>
<accession>A0ABQ5LR90</accession>
<feature type="transmembrane region" description="Helical" evidence="6">
    <location>
        <begin position="401"/>
        <end position="423"/>
    </location>
</feature>